<evidence type="ECO:0000259" key="2">
    <source>
        <dbReference type="Pfam" id="PF02720"/>
    </source>
</evidence>
<dbReference type="Proteomes" id="UP000297472">
    <property type="component" value="Unassembled WGS sequence"/>
</dbReference>
<feature type="non-terminal residue" evidence="3">
    <location>
        <position position="1"/>
    </location>
</feature>
<feature type="region of interest" description="Disordered" evidence="1">
    <location>
        <begin position="87"/>
        <end position="113"/>
    </location>
</feature>
<reference evidence="3 4" key="1">
    <citation type="submission" date="2019-03" db="EMBL/GenBank/DDBJ databases">
        <title>Genomics of glacier-inhabiting Cryobacterium strains.</title>
        <authorList>
            <person name="Liu Q."/>
            <person name="Xin Y.-H."/>
        </authorList>
    </citation>
    <scope>NUCLEOTIDE SEQUENCE [LARGE SCALE GENOMIC DNA]</scope>
    <source>
        <strain evidence="3 4">TMT1-51</strain>
    </source>
</reference>
<dbReference type="OrthoDB" id="5177627at2"/>
<evidence type="ECO:0000313" key="4">
    <source>
        <dbReference type="Proteomes" id="UP000297472"/>
    </source>
</evidence>
<dbReference type="RefSeq" id="WP_134425135.1">
    <property type="nucleotide sequence ID" value="NZ_SOHA01000036.1"/>
</dbReference>
<evidence type="ECO:0000313" key="3">
    <source>
        <dbReference type="EMBL" id="TFD28220.1"/>
    </source>
</evidence>
<name>A0A4Y8JX36_9MICO</name>
<dbReference type="Pfam" id="PF02720">
    <property type="entry name" value="DUF222"/>
    <property type="match status" value="1"/>
</dbReference>
<accession>A0A4Y8JX36</accession>
<dbReference type="AlphaFoldDB" id="A0A4Y8JX36"/>
<protein>
    <submittedName>
        <fullName evidence="3">DUF222 domain-containing protein</fullName>
    </submittedName>
</protein>
<evidence type="ECO:0000256" key="1">
    <source>
        <dbReference type="SAM" id="MobiDB-lite"/>
    </source>
</evidence>
<feature type="compositionally biased region" description="Low complexity" evidence="1">
    <location>
        <begin position="90"/>
        <end position="113"/>
    </location>
</feature>
<proteinExistence type="predicted"/>
<comment type="caution">
    <text evidence="3">The sequence shown here is derived from an EMBL/GenBank/DDBJ whole genome shotgun (WGS) entry which is preliminary data.</text>
</comment>
<dbReference type="InterPro" id="IPR003870">
    <property type="entry name" value="DUF222"/>
</dbReference>
<feature type="domain" description="DUF222" evidence="2">
    <location>
        <begin position="38"/>
        <end position="184"/>
    </location>
</feature>
<gene>
    <name evidence="3" type="ORF">E3T49_11930</name>
</gene>
<keyword evidence="4" id="KW-1185">Reference proteome</keyword>
<sequence>GLFAPEDGEFVLSTFDSITSPRRGGVRFVDKEKSAWAKRVQDDPRSTEQIAADALVQLLKIAGEADQGRVFGGRRPAVRVIVTEKALKSGQPGQPAGQAGQPAPGQAAQGGPVPATAAETLHATDAHGQIEGNPVPISQETIDRLLCDTGTRGIQVDDTGQIINVGRDQRLFTEAQRAAMGVRDGGCRWVDCDRSPAWSEAHHINEWLKGNGYTDLADGILLCHPHHLLLHNQHWSIIRTGTEYWLRPPVEVDPEQNLIPLPSKRVGL</sequence>
<dbReference type="EMBL" id="SOHA01000036">
    <property type="protein sequence ID" value="TFD28220.1"/>
    <property type="molecule type" value="Genomic_DNA"/>
</dbReference>
<organism evidence="3 4">
    <name type="scientific">Cryobacterium cryoconiti</name>
    <dbReference type="NCBI Taxonomy" id="1259239"/>
    <lineage>
        <taxon>Bacteria</taxon>
        <taxon>Bacillati</taxon>
        <taxon>Actinomycetota</taxon>
        <taxon>Actinomycetes</taxon>
        <taxon>Micrococcales</taxon>
        <taxon>Microbacteriaceae</taxon>
        <taxon>Cryobacterium</taxon>
    </lineage>
</organism>